<name>A0A9Q1Q517_9CARY</name>
<proteinExistence type="predicted"/>
<feature type="region of interest" description="Disordered" evidence="1">
    <location>
        <begin position="1"/>
        <end position="71"/>
    </location>
</feature>
<dbReference type="Proteomes" id="UP001153076">
    <property type="component" value="Unassembled WGS sequence"/>
</dbReference>
<comment type="caution">
    <text evidence="2">The sequence shown here is derived from an EMBL/GenBank/DDBJ whole genome shotgun (WGS) entry which is preliminary data.</text>
</comment>
<dbReference type="EMBL" id="JAKOGI010000898">
    <property type="protein sequence ID" value="KAJ8429403.1"/>
    <property type="molecule type" value="Genomic_DNA"/>
</dbReference>
<evidence type="ECO:0000313" key="2">
    <source>
        <dbReference type="EMBL" id="KAJ8429403.1"/>
    </source>
</evidence>
<protein>
    <submittedName>
        <fullName evidence="2">Uncharacterized protein</fullName>
    </submittedName>
</protein>
<dbReference type="AlphaFoldDB" id="A0A9Q1Q517"/>
<accession>A0A9Q1Q517</accession>
<evidence type="ECO:0000256" key="1">
    <source>
        <dbReference type="SAM" id="MobiDB-lite"/>
    </source>
</evidence>
<keyword evidence="3" id="KW-1185">Reference proteome</keyword>
<reference evidence="2" key="1">
    <citation type="submission" date="2022-04" db="EMBL/GenBank/DDBJ databases">
        <title>Carnegiea gigantea Genome sequencing and assembly v2.</title>
        <authorList>
            <person name="Copetti D."/>
            <person name="Sanderson M.J."/>
            <person name="Burquez A."/>
            <person name="Wojciechowski M.F."/>
        </authorList>
    </citation>
    <scope>NUCLEOTIDE SEQUENCE</scope>
    <source>
        <strain evidence="2">SGP5-SGP5p</strain>
        <tissue evidence="2">Aerial part</tissue>
    </source>
</reference>
<organism evidence="2 3">
    <name type="scientific">Carnegiea gigantea</name>
    <dbReference type="NCBI Taxonomy" id="171969"/>
    <lineage>
        <taxon>Eukaryota</taxon>
        <taxon>Viridiplantae</taxon>
        <taxon>Streptophyta</taxon>
        <taxon>Embryophyta</taxon>
        <taxon>Tracheophyta</taxon>
        <taxon>Spermatophyta</taxon>
        <taxon>Magnoliopsida</taxon>
        <taxon>eudicotyledons</taxon>
        <taxon>Gunneridae</taxon>
        <taxon>Pentapetalae</taxon>
        <taxon>Caryophyllales</taxon>
        <taxon>Cactineae</taxon>
        <taxon>Cactaceae</taxon>
        <taxon>Cactoideae</taxon>
        <taxon>Echinocereeae</taxon>
        <taxon>Carnegiea</taxon>
    </lineage>
</organism>
<feature type="compositionally biased region" description="Basic and acidic residues" evidence="1">
    <location>
        <begin position="48"/>
        <end position="64"/>
    </location>
</feature>
<evidence type="ECO:0000313" key="3">
    <source>
        <dbReference type="Proteomes" id="UP001153076"/>
    </source>
</evidence>
<sequence>MDTLSASSSHDESGGRGEGGNRGTNEIGASHSCRPPTDYFSNCGRSATIEDDRRSRRSLDEQPREPTQIYRHLRKESIQPHSYPIEDMYGYGGFQEMPSSFTGLSLFASSGGYDTYDGVLNDYGYSSTYTNCPTPSYPSNKPQFVEPYSSGRHPNNPRIIN</sequence>
<gene>
    <name evidence="2" type="ORF">Cgig2_025590</name>
</gene>